<dbReference type="AlphaFoldDB" id="A0A6P8AYP1"/>
<name>A0A6P8AYP1_PYRGI</name>
<dbReference type="RefSeq" id="XP_030980040.1">
    <property type="nucleotide sequence ID" value="XM_031130305.1"/>
</dbReference>
<protein>
    <submittedName>
        <fullName evidence="2">Uncharacterized protein</fullName>
    </submittedName>
</protein>
<sequence length="103" mass="11558">KKKKKKPTSQCAQTLRFPPSLIRPPPCVGKGPFFPFVSGARLARISRNISGFCYAYRTPQFDIRNIFSSLACGSAKASWRNTIPLKKRGKMETKNSKKFATFA</sequence>
<dbReference type="Proteomes" id="UP000515153">
    <property type="component" value="Chromosome VII"/>
</dbReference>
<proteinExistence type="predicted"/>
<feature type="non-terminal residue" evidence="2">
    <location>
        <position position="1"/>
    </location>
</feature>
<reference evidence="2" key="2">
    <citation type="submission" date="2019-10" db="EMBL/GenBank/DDBJ databases">
        <authorList>
            <consortium name="NCBI Genome Project"/>
        </authorList>
    </citation>
    <scope>NUCLEOTIDE SEQUENCE</scope>
    <source>
        <strain evidence="2">NI907</strain>
    </source>
</reference>
<reference evidence="2" key="3">
    <citation type="submission" date="2025-08" db="UniProtKB">
        <authorList>
            <consortium name="RefSeq"/>
        </authorList>
    </citation>
    <scope>IDENTIFICATION</scope>
    <source>
        <strain evidence="2">NI907</strain>
    </source>
</reference>
<keyword evidence="1" id="KW-1185">Reference proteome</keyword>
<evidence type="ECO:0000313" key="2">
    <source>
        <dbReference type="RefSeq" id="XP_030980040.1"/>
    </source>
</evidence>
<accession>A0A6P8AYP1</accession>
<dbReference type="GeneID" id="41965213"/>
<dbReference type="KEGG" id="pgri:PgNI_10332"/>
<evidence type="ECO:0000313" key="1">
    <source>
        <dbReference type="Proteomes" id="UP000515153"/>
    </source>
</evidence>
<gene>
    <name evidence="2" type="ORF">PgNI_10332</name>
</gene>
<reference evidence="1 2" key="1">
    <citation type="journal article" date="2019" name="Mol. Biol. Evol.">
        <title>Blast fungal genomes show frequent chromosomal changes, gene gains and losses, and effector gene turnover.</title>
        <authorList>
            <person name="Gomez Luciano L.B."/>
            <person name="Jason Tsai I."/>
            <person name="Chuma I."/>
            <person name="Tosa Y."/>
            <person name="Chen Y.H."/>
            <person name="Li J.Y."/>
            <person name="Li M.Y."/>
            <person name="Jade Lu M.Y."/>
            <person name="Nakayashiki H."/>
            <person name="Li W.H."/>
        </authorList>
    </citation>
    <scope>NUCLEOTIDE SEQUENCE [LARGE SCALE GENOMIC DNA]</scope>
    <source>
        <strain evidence="1 2">NI907</strain>
    </source>
</reference>
<organism evidence="1 2">
    <name type="scientific">Pyricularia grisea</name>
    <name type="common">Crabgrass-specific blast fungus</name>
    <name type="synonym">Magnaporthe grisea</name>
    <dbReference type="NCBI Taxonomy" id="148305"/>
    <lineage>
        <taxon>Eukaryota</taxon>
        <taxon>Fungi</taxon>
        <taxon>Dikarya</taxon>
        <taxon>Ascomycota</taxon>
        <taxon>Pezizomycotina</taxon>
        <taxon>Sordariomycetes</taxon>
        <taxon>Sordariomycetidae</taxon>
        <taxon>Magnaporthales</taxon>
        <taxon>Pyriculariaceae</taxon>
        <taxon>Pyricularia</taxon>
    </lineage>
</organism>